<dbReference type="GO" id="GO:0000981">
    <property type="term" value="F:DNA-binding transcription factor activity, RNA polymerase II-specific"/>
    <property type="evidence" value="ECO:0007669"/>
    <property type="project" value="InterPro"/>
</dbReference>
<dbReference type="OrthoDB" id="6159439at2759"/>
<keyword evidence="10" id="KW-1185">Reference proteome</keyword>
<dbReference type="InterPro" id="IPR050394">
    <property type="entry name" value="Homeobox_NK-like"/>
</dbReference>
<evidence type="ECO:0000256" key="6">
    <source>
        <dbReference type="RuleBase" id="RU000682"/>
    </source>
</evidence>
<proteinExistence type="predicted"/>
<keyword evidence="2 5" id="KW-0238">DNA-binding</keyword>
<dbReference type="InterPro" id="IPR020479">
    <property type="entry name" value="HD_metazoa"/>
</dbReference>
<evidence type="ECO:0000259" key="8">
    <source>
        <dbReference type="PROSITE" id="PS50071"/>
    </source>
</evidence>
<dbReference type="GO" id="GO:0030154">
    <property type="term" value="P:cell differentiation"/>
    <property type="evidence" value="ECO:0007669"/>
    <property type="project" value="TreeGrafter"/>
</dbReference>
<dbReference type="InterPro" id="IPR000047">
    <property type="entry name" value="HTH_motif"/>
</dbReference>
<dbReference type="PROSITE" id="PS50071">
    <property type="entry name" value="HOMEOBOX_2"/>
    <property type="match status" value="1"/>
</dbReference>
<evidence type="ECO:0000256" key="4">
    <source>
        <dbReference type="ARBA" id="ARBA00023242"/>
    </source>
</evidence>
<reference evidence="9" key="1">
    <citation type="submission" date="2020-11" db="EMBL/GenBank/DDBJ databases">
        <authorList>
            <person name="Tran Van P."/>
        </authorList>
    </citation>
    <scope>NUCLEOTIDE SEQUENCE</scope>
</reference>
<dbReference type="Pfam" id="PF00046">
    <property type="entry name" value="Homeodomain"/>
    <property type="match status" value="1"/>
</dbReference>
<evidence type="ECO:0000313" key="9">
    <source>
        <dbReference type="EMBL" id="CAD7240394.1"/>
    </source>
</evidence>
<dbReference type="PANTHER" id="PTHR24340">
    <property type="entry name" value="HOMEOBOX PROTEIN NKX"/>
    <property type="match status" value="1"/>
</dbReference>
<dbReference type="FunFam" id="1.10.10.60:FF:000067">
    <property type="entry name" value="NK6 homeobox 1"/>
    <property type="match status" value="1"/>
</dbReference>
<dbReference type="PANTHER" id="PTHR24340:SF35">
    <property type="entry name" value="HGTX, ISOFORM C"/>
    <property type="match status" value="1"/>
</dbReference>
<gene>
    <name evidence="9" type="ORF">DSTB1V02_LOCUS418</name>
</gene>
<evidence type="ECO:0000256" key="7">
    <source>
        <dbReference type="SAM" id="MobiDB-lite"/>
    </source>
</evidence>
<feature type="region of interest" description="Disordered" evidence="7">
    <location>
        <begin position="224"/>
        <end position="291"/>
    </location>
</feature>
<dbReference type="SMART" id="SM00389">
    <property type="entry name" value="HOX"/>
    <property type="match status" value="1"/>
</dbReference>
<dbReference type="PRINTS" id="PR00024">
    <property type="entry name" value="HOMEOBOX"/>
</dbReference>
<dbReference type="PRINTS" id="PR00031">
    <property type="entry name" value="HTHREPRESSR"/>
</dbReference>
<evidence type="ECO:0000256" key="1">
    <source>
        <dbReference type="ARBA" id="ARBA00004123"/>
    </source>
</evidence>
<dbReference type="InterPro" id="IPR009057">
    <property type="entry name" value="Homeodomain-like_sf"/>
</dbReference>
<dbReference type="EMBL" id="LR899545">
    <property type="protein sequence ID" value="CAD7240394.1"/>
    <property type="molecule type" value="Genomic_DNA"/>
</dbReference>
<dbReference type="Gene3D" id="1.10.10.60">
    <property type="entry name" value="Homeodomain-like"/>
    <property type="match status" value="1"/>
</dbReference>
<accession>A0A7R9A299</accession>
<dbReference type="PROSITE" id="PS00027">
    <property type="entry name" value="HOMEOBOX_1"/>
    <property type="match status" value="1"/>
</dbReference>
<organism evidence="9">
    <name type="scientific">Darwinula stevensoni</name>
    <dbReference type="NCBI Taxonomy" id="69355"/>
    <lineage>
        <taxon>Eukaryota</taxon>
        <taxon>Metazoa</taxon>
        <taxon>Ecdysozoa</taxon>
        <taxon>Arthropoda</taxon>
        <taxon>Crustacea</taxon>
        <taxon>Oligostraca</taxon>
        <taxon>Ostracoda</taxon>
        <taxon>Podocopa</taxon>
        <taxon>Podocopida</taxon>
        <taxon>Darwinulocopina</taxon>
        <taxon>Darwinuloidea</taxon>
        <taxon>Darwinulidae</taxon>
        <taxon>Darwinula</taxon>
    </lineage>
</organism>
<sequence length="375" mass="40306">MLDSPYQTSPNSSPMLSILDRQNLMLGNPQLAALHSMADVKAAYAQAQQAFKCPTTTSAATTPHSIDQILGRGSMGASLPLMAVPPRLSVGSTAASMYLNPAAAAAAAAASLAGKGGTLAELATRHGVYWPGLQGMLQNPSVWRERLGLSAFSPGGHGLTDKDGKKKHTRPTFSGQQIFALEKTFEQTKYLAGPERAKLAYALGMTESQVKVWFQNRRTKWRKKHAAEMASAKRKQEEAADKFLSSPSAEGRGGGGSSVEDEDEFSDSASKRRKIHGGDPDGSGGNPRSKECEALHLHPRIISPRLLQYSVMEAAVAAELLPTDELLKASETFPLKHTVSLKQETSVHVVQVNMAIRCKHHMAMPDHKTQASMAI</sequence>
<name>A0A7R9A299_9CRUS</name>
<dbReference type="CDD" id="cd00086">
    <property type="entry name" value="homeodomain"/>
    <property type="match status" value="1"/>
</dbReference>
<keyword evidence="4 5" id="KW-0539">Nucleus</keyword>
<dbReference type="EMBL" id="CAJPEV010000028">
    <property type="protein sequence ID" value="CAG0879072.1"/>
    <property type="molecule type" value="Genomic_DNA"/>
</dbReference>
<dbReference type="GO" id="GO:0005634">
    <property type="term" value="C:nucleus"/>
    <property type="evidence" value="ECO:0007669"/>
    <property type="project" value="UniProtKB-SubCell"/>
</dbReference>
<evidence type="ECO:0000256" key="2">
    <source>
        <dbReference type="ARBA" id="ARBA00023125"/>
    </source>
</evidence>
<dbReference type="SUPFAM" id="SSF46689">
    <property type="entry name" value="Homeodomain-like"/>
    <property type="match status" value="1"/>
</dbReference>
<feature type="domain" description="Homeobox" evidence="8">
    <location>
        <begin position="164"/>
        <end position="224"/>
    </location>
</feature>
<dbReference type="GO" id="GO:0000978">
    <property type="term" value="F:RNA polymerase II cis-regulatory region sequence-specific DNA binding"/>
    <property type="evidence" value="ECO:0007669"/>
    <property type="project" value="TreeGrafter"/>
</dbReference>
<evidence type="ECO:0000256" key="5">
    <source>
        <dbReference type="PROSITE-ProRule" id="PRU00108"/>
    </source>
</evidence>
<keyword evidence="3 5" id="KW-0371">Homeobox</keyword>
<comment type="subcellular location">
    <subcellularLocation>
        <location evidence="1 5 6">Nucleus</location>
    </subcellularLocation>
</comment>
<evidence type="ECO:0000256" key="3">
    <source>
        <dbReference type="ARBA" id="ARBA00023155"/>
    </source>
</evidence>
<dbReference type="Proteomes" id="UP000677054">
    <property type="component" value="Unassembled WGS sequence"/>
</dbReference>
<evidence type="ECO:0000313" key="10">
    <source>
        <dbReference type="Proteomes" id="UP000677054"/>
    </source>
</evidence>
<protein>
    <recommendedName>
        <fullName evidence="8">Homeobox domain-containing protein</fullName>
    </recommendedName>
</protein>
<dbReference type="InterPro" id="IPR001356">
    <property type="entry name" value="HD"/>
</dbReference>
<dbReference type="InterPro" id="IPR017970">
    <property type="entry name" value="Homeobox_CS"/>
</dbReference>
<feature type="DNA-binding region" description="Homeobox" evidence="5">
    <location>
        <begin position="166"/>
        <end position="225"/>
    </location>
</feature>
<dbReference type="AlphaFoldDB" id="A0A7R9A299"/>